<dbReference type="Proteomes" id="UP000298787">
    <property type="component" value="Chromosome 7"/>
</dbReference>
<accession>A0A4U5UGK6</accession>
<sequence length="167" mass="18150">MHAAVCLGLPAQLWSRNLQDVSSSGSEQEQEREGGWGAREREGEEARRGGFKGDRERSCGGEAQQCRTASQPASRAGRCDRGGEGEEDLGSAADTETSYAAQAEEEGERKTLGRFIAEGKEGIRLEDDGKIKLPTVALDLHLHHHFGPMLTAGFRSRDGVQQSQRPD</sequence>
<reference evidence="2 3" key="1">
    <citation type="submission" date="2019-01" db="EMBL/GenBank/DDBJ databases">
        <title>Genome Assembly of Collichthys lucidus.</title>
        <authorList>
            <person name="Cai M."/>
            <person name="Xiao S."/>
        </authorList>
    </citation>
    <scope>NUCLEOTIDE SEQUENCE [LARGE SCALE GENOMIC DNA]</scope>
    <source>
        <strain evidence="2">JT15FE1705JMU</strain>
        <tissue evidence="2">Muscle</tissue>
    </source>
</reference>
<evidence type="ECO:0000313" key="3">
    <source>
        <dbReference type="Proteomes" id="UP000298787"/>
    </source>
</evidence>
<keyword evidence="3" id="KW-1185">Reference proteome</keyword>
<name>A0A4U5UGK6_COLLU</name>
<organism evidence="2 3">
    <name type="scientific">Collichthys lucidus</name>
    <name type="common">Big head croaker</name>
    <name type="synonym">Sciaena lucida</name>
    <dbReference type="NCBI Taxonomy" id="240159"/>
    <lineage>
        <taxon>Eukaryota</taxon>
        <taxon>Metazoa</taxon>
        <taxon>Chordata</taxon>
        <taxon>Craniata</taxon>
        <taxon>Vertebrata</taxon>
        <taxon>Euteleostomi</taxon>
        <taxon>Actinopterygii</taxon>
        <taxon>Neopterygii</taxon>
        <taxon>Teleostei</taxon>
        <taxon>Neoteleostei</taxon>
        <taxon>Acanthomorphata</taxon>
        <taxon>Eupercaria</taxon>
        <taxon>Sciaenidae</taxon>
        <taxon>Collichthys</taxon>
    </lineage>
</organism>
<dbReference type="EMBL" id="CM014084">
    <property type="protein sequence ID" value="TKS73733.1"/>
    <property type="molecule type" value="Genomic_DNA"/>
</dbReference>
<gene>
    <name evidence="2" type="ORF">D9C73_007814</name>
</gene>
<dbReference type="AlphaFoldDB" id="A0A4U5UGK6"/>
<feature type="compositionally biased region" description="Basic and acidic residues" evidence="1">
    <location>
        <begin position="29"/>
        <end position="59"/>
    </location>
</feature>
<evidence type="ECO:0000313" key="2">
    <source>
        <dbReference type="EMBL" id="TKS73733.1"/>
    </source>
</evidence>
<protein>
    <submittedName>
        <fullName evidence="2">Uncharacterized protein</fullName>
    </submittedName>
</protein>
<evidence type="ECO:0000256" key="1">
    <source>
        <dbReference type="SAM" id="MobiDB-lite"/>
    </source>
</evidence>
<proteinExistence type="predicted"/>
<feature type="region of interest" description="Disordered" evidence="1">
    <location>
        <begin position="18"/>
        <end position="113"/>
    </location>
</feature>